<feature type="transmembrane region" description="Helical" evidence="1">
    <location>
        <begin position="212"/>
        <end position="231"/>
    </location>
</feature>
<keyword evidence="1" id="KW-0812">Transmembrane</keyword>
<dbReference type="InterPro" id="IPR049500">
    <property type="entry name" value="Peptidase_M50B-like"/>
</dbReference>
<organism evidence="2 3">
    <name type="scientific">Spongiivirga citrea</name>
    <dbReference type="NCBI Taxonomy" id="1481457"/>
    <lineage>
        <taxon>Bacteria</taxon>
        <taxon>Pseudomonadati</taxon>
        <taxon>Bacteroidota</taxon>
        <taxon>Flavobacteriia</taxon>
        <taxon>Flavobacteriales</taxon>
        <taxon>Flavobacteriaceae</taxon>
        <taxon>Spongiivirga</taxon>
    </lineage>
</organism>
<comment type="caution">
    <text evidence="2">The sequence shown here is derived from an EMBL/GenBank/DDBJ whole genome shotgun (WGS) entry which is preliminary data.</text>
</comment>
<feature type="transmembrane region" description="Helical" evidence="1">
    <location>
        <begin position="141"/>
        <end position="158"/>
    </location>
</feature>
<evidence type="ECO:0000313" key="2">
    <source>
        <dbReference type="EMBL" id="NER17289.1"/>
    </source>
</evidence>
<dbReference type="Pfam" id="PF13398">
    <property type="entry name" value="Peptidase_M50B"/>
    <property type="match status" value="1"/>
</dbReference>
<evidence type="ECO:0000256" key="1">
    <source>
        <dbReference type="SAM" id="Phobius"/>
    </source>
</evidence>
<feature type="transmembrane region" description="Helical" evidence="1">
    <location>
        <begin position="165"/>
        <end position="182"/>
    </location>
</feature>
<dbReference type="RefSeq" id="WP_164031632.1">
    <property type="nucleotide sequence ID" value="NZ_JAABOQ010000003.1"/>
</dbReference>
<accession>A0A6M0CN57</accession>
<feature type="transmembrane region" description="Helical" evidence="1">
    <location>
        <begin position="86"/>
        <end position="109"/>
    </location>
</feature>
<dbReference type="EMBL" id="JAABOQ010000003">
    <property type="protein sequence ID" value="NER17289.1"/>
    <property type="molecule type" value="Genomic_DNA"/>
</dbReference>
<sequence>MTISNRNKQILILVLTSIVVLVIWYFPQLGLIRYPFMLLGTWFHEMGHGLTSVLVGAHFDRLEIFSNGSGIAYTTYYSDAWIPMKFGRALVAAGGLLGPAIAGGVLVVLSSKPNSARWGMRFLIVVMVTSVFLYVRSSTGVWVLLIISALLGLISFIKNKKLTQLTLLFLGIQSTLSTYLQLDYLFTGEFIMAGNTMKSDTQNIAESLFGSYWMWGVVIIMISILILWRSYRYYLIHSE</sequence>
<dbReference type="PANTHER" id="PTHR33979:SF2">
    <property type="entry name" value="PEPTIDASE M50B-LIKE-DOMAIN-CONTAINING PROTEIN"/>
    <property type="match status" value="1"/>
</dbReference>
<name>A0A6M0CN57_9FLAO</name>
<dbReference type="AlphaFoldDB" id="A0A6M0CN57"/>
<reference evidence="2 3" key="1">
    <citation type="submission" date="2020-01" db="EMBL/GenBank/DDBJ databases">
        <title>Spongiivirga citrea KCTC 32990T.</title>
        <authorList>
            <person name="Wang G."/>
        </authorList>
    </citation>
    <scope>NUCLEOTIDE SEQUENCE [LARGE SCALE GENOMIC DNA]</scope>
    <source>
        <strain evidence="2 3">KCTC 32990</strain>
    </source>
</reference>
<keyword evidence="1" id="KW-0472">Membrane</keyword>
<gene>
    <name evidence="2" type="ORF">GWK10_08705</name>
</gene>
<feature type="transmembrane region" description="Helical" evidence="1">
    <location>
        <begin position="118"/>
        <end position="135"/>
    </location>
</feature>
<dbReference type="PANTHER" id="PTHR33979">
    <property type="entry name" value="OS02G0221600 PROTEIN"/>
    <property type="match status" value="1"/>
</dbReference>
<keyword evidence="3" id="KW-1185">Reference proteome</keyword>
<dbReference type="Proteomes" id="UP000474296">
    <property type="component" value="Unassembled WGS sequence"/>
</dbReference>
<keyword evidence="1" id="KW-1133">Transmembrane helix</keyword>
<protein>
    <submittedName>
        <fullName evidence="2">M50 family peptidase</fullName>
    </submittedName>
</protein>
<proteinExistence type="predicted"/>
<feature type="transmembrane region" description="Helical" evidence="1">
    <location>
        <begin position="12"/>
        <end position="36"/>
    </location>
</feature>
<evidence type="ECO:0000313" key="3">
    <source>
        <dbReference type="Proteomes" id="UP000474296"/>
    </source>
</evidence>